<dbReference type="Pfam" id="PF00005">
    <property type="entry name" value="ABC_tran"/>
    <property type="match status" value="1"/>
</dbReference>
<dbReference type="AlphaFoldDB" id="A0A1G9XTI3"/>
<keyword evidence="4 9" id="KW-0067">ATP-binding</keyword>
<evidence type="ECO:0000256" key="5">
    <source>
        <dbReference type="ARBA" id="ARBA00022989"/>
    </source>
</evidence>
<dbReference type="InterPro" id="IPR027417">
    <property type="entry name" value="P-loop_NTPase"/>
</dbReference>
<evidence type="ECO:0000256" key="1">
    <source>
        <dbReference type="ARBA" id="ARBA00004651"/>
    </source>
</evidence>
<feature type="domain" description="ABC transporter" evidence="8">
    <location>
        <begin position="357"/>
        <end position="594"/>
    </location>
</feature>
<keyword evidence="3" id="KW-0547">Nucleotide-binding</keyword>
<keyword evidence="2 7" id="KW-0812">Transmembrane</keyword>
<dbReference type="SUPFAM" id="SSF52540">
    <property type="entry name" value="P-loop containing nucleoside triphosphate hydrolases"/>
    <property type="match status" value="1"/>
</dbReference>
<dbReference type="PANTHER" id="PTHR24221:SF654">
    <property type="entry name" value="ATP-BINDING CASSETTE SUB-FAMILY B MEMBER 6"/>
    <property type="match status" value="1"/>
</dbReference>
<reference evidence="10" key="1">
    <citation type="submission" date="2016-10" db="EMBL/GenBank/DDBJ databases">
        <authorList>
            <person name="Varghese N."/>
            <person name="Submissions S."/>
        </authorList>
    </citation>
    <scope>NUCLEOTIDE SEQUENCE [LARGE SCALE GENOMIC DNA]</scope>
    <source>
        <strain evidence="10">DSM 44796</strain>
    </source>
</reference>
<evidence type="ECO:0000313" key="9">
    <source>
        <dbReference type="EMBL" id="SDN00094.1"/>
    </source>
</evidence>
<organism evidence="9 10">
    <name type="scientific">Lentzea albidocapillata subsp. violacea</name>
    <dbReference type="NCBI Taxonomy" id="128104"/>
    <lineage>
        <taxon>Bacteria</taxon>
        <taxon>Bacillati</taxon>
        <taxon>Actinomycetota</taxon>
        <taxon>Actinomycetes</taxon>
        <taxon>Pseudonocardiales</taxon>
        <taxon>Pseudonocardiaceae</taxon>
        <taxon>Lentzea</taxon>
    </lineage>
</organism>
<dbReference type="EMBL" id="FNET01000031">
    <property type="protein sequence ID" value="SDN00094.1"/>
    <property type="molecule type" value="Genomic_DNA"/>
</dbReference>
<keyword evidence="5 7" id="KW-1133">Transmembrane helix</keyword>
<name>A0A1G9XTI3_9PSEU</name>
<dbReference type="PANTHER" id="PTHR24221">
    <property type="entry name" value="ATP-BINDING CASSETTE SUB-FAMILY B"/>
    <property type="match status" value="1"/>
</dbReference>
<dbReference type="InterPro" id="IPR003593">
    <property type="entry name" value="AAA+_ATPase"/>
</dbReference>
<dbReference type="InterPro" id="IPR036640">
    <property type="entry name" value="ABC1_TM_sf"/>
</dbReference>
<dbReference type="GO" id="GO:0016887">
    <property type="term" value="F:ATP hydrolysis activity"/>
    <property type="evidence" value="ECO:0007669"/>
    <property type="project" value="InterPro"/>
</dbReference>
<accession>A0A1G9XTI3</accession>
<evidence type="ECO:0000313" key="10">
    <source>
        <dbReference type="Proteomes" id="UP000199682"/>
    </source>
</evidence>
<dbReference type="GO" id="GO:0005524">
    <property type="term" value="F:ATP binding"/>
    <property type="evidence" value="ECO:0007669"/>
    <property type="project" value="UniProtKB-KW"/>
</dbReference>
<protein>
    <submittedName>
        <fullName evidence="9">ATP-binding cassette, subfamily B</fullName>
    </submittedName>
</protein>
<comment type="subcellular location">
    <subcellularLocation>
        <location evidence="1">Cell membrane</location>
        <topology evidence="1">Multi-pass membrane protein</topology>
    </subcellularLocation>
</comment>
<dbReference type="PROSITE" id="PS50893">
    <property type="entry name" value="ABC_TRANSPORTER_2"/>
    <property type="match status" value="1"/>
</dbReference>
<dbReference type="SUPFAM" id="SSF90123">
    <property type="entry name" value="ABC transporter transmembrane region"/>
    <property type="match status" value="1"/>
</dbReference>
<feature type="transmembrane region" description="Helical" evidence="7">
    <location>
        <begin position="297"/>
        <end position="325"/>
    </location>
</feature>
<dbReference type="Proteomes" id="UP000199682">
    <property type="component" value="Unassembled WGS sequence"/>
</dbReference>
<dbReference type="Gene3D" id="3.40.50.300">
    <property type="entry name" value="P-loop containing nucleotide triphosphate hydrolases"/>
    <property type="match status" value="1"/>
</dbReference>
<feature type="transmembrane region" description="Helical" evidence="7">
    <location>
        <begin position="267"/>
        <end position="285"/>
    </location>
</feature>
<dbReference type="InterPro" id="IPR039421">
    <property type="entry name" value="Type_1_exporter"/>
</dbReference>
<feature type="transmembrane region" description="Helical" evidence="7">
    <location>
        <begin position="165"/>
        <end position="189"/>
    </location>
</feature>
<evidence type="ECO:0000256" key="3">
    <source>
        <dbReference type="ARBA" id="ARBA00022741"/>
    </source>
</evidence>
<evidence type="ECO:0000256" key="4">
    <source>
        <dbReference type="ARBA" id="ARBA00022840"/>
    </source>
</evidence>
<dbReference type="GO" id="GO:0005886">
    <property type="term" value="C:plasma membrane"/>
    <property type="evidence" value="ECO:0007669"/>
    <property type="project" value="UniProtKB-SubCell"/>
</dbReference>
<keyword evidence="6 7" id="KW-0472">Membrane</keyword>
<dbReference type="GO" id="GO:0034040">
    <property type="term" value="F:ATPase-coupled lipid transmembrane transporter activity"/>
    <property type="evidence" value="ECO:0007669"/>
    <property type="project" value="TreeGrafter"/>
</dbReference>
<proteinExistence type="predicted"/>
<dbReference type="InterPro" id="IPR003439">
    <property type="entry name" value="ABC_transporter-like_ATP-bd"/>
</dbReference>
<feature type="transmembrane region" description="Helical" evidence="7">
    <location>
        <begin position="68"/>
        <end position="85"/>
    </location>
</feature>
<evidence type="ECO:0000256" key="2">
    <source>
        <dbReference type="ARBA" id="ARBA00022692"/>
    </source>
</evidence>
<evidence type="ECO:0000256" key="6">
    <source>
        <dbReference type="ARBA" id="ARBA00023136"/>
    </source>
</evidence>
<dbReference type="SMART" id="SM00382">
    <property type="entry name" value="AAA"/>
    <property type="match status" value="1"/>
</dbReference>
<gene>
    <name evidence="9" type="ORF">SAMN04488074_13139</name>
</gene>
<feature type="transmembrane region" description="Helical" evidence="7">
    <location>
        <begin position="30"/>
        <end position="56"/>
    </location>
</feature>
<evidence type="ECO:0000256" key="7">
    <source>
        <dbReference type="SAM" id="Phobius"/>
    </source>
</evidence>
<sequence length="610" mass="64531">MQGAGWRGRLFRLLHERIGLLSLLVPHRGLLAAMLVLHGCLALIPAATALVTGVVIRSLPVGADSSQLLAAVVWPLALLALLLLAQQSSGPLRDGVETAMAGAVDGRFRQDVRRLAMAPEGLAHLEDAEVSADLDRAADIGEGFIRSPGAAAVGQIVLSFRVLTALLAAGVVARVSVPLAVAILAVSIATRAVIRHQWLHLAHVRDGLQSTLGEVKYWNALSLSPSAGKEIRVFGLGRWVSDRRADAALRWGSPIWRTRRGVVSRQHWTYLMVFSAASVALLVPGLRVVDGTLPPDQLVMCVVAAWGTFAISSMGPEAFAIDYGLGAVRARARLRHRLNGPQASASDRPVTDQAPRITVSGLSYQYRGGGHTVLGNLSFHVSAGEVVALVGDNGAGKTTLVKLLTGLYHPDSGRVAMNSSGTAWTGKTTAVFQDFVRYPLSLAENVALGAAEHRGDRDAVRAALDAAGAGNLVVQLPQGIDTPLTSGLAGGVDLSGGQWQQVALARAAFALAKGRRFLILDEPTAHLDVTAEVSFNQRITELARGATVLLISHRLSTVRHADRILVLSEGRIAEQGSHDQLMDADGYYSRMFTLQASAFVSSPESEGIGA</sequence>
<evidence type="ECO:0000259" key="8">
    <source>
        <dbReference type="PROSITE" id="PS50893"/>
    </source>
</evidence>